<dbReference type="Proteomes" id="UP001183246">
    <property type="component" value="Unassembled WGS sequence"/>
</dbReference>
<evidence type="ECO:0000313" key="2">
    <source>
        <dbReference type="Proteomes" id="UP001183246"/>
    </source>
</evidence>
<organism evidence="1 2">
    <name type="scientific">Streptomyces litchfieldiae</name>
    <dbReference type="NCBI Taxonomy" id="3075543"/>
    <lineage>
        <taxon>Bacteria</taxon>
        <taxon>Bacillati</taxon>
        <taxon>Actinomycetota</taxon>
        <taxon>Actinomycetes</taxon>
        <taxon>Kitasatosporales</taxon>
        <taxon>Streptomycetaceae</taxon>
        <taxon>Streptomyces</taxon>
    </lineage>
</organism>
<dbReference type="RefSeq" id="WP_311704357.1">
    <property type="nucleotide sequence ID" value="NZ_JAVREL010000005.1"/>
</dbReference>
<name>A0ABU2MQQ1_9ACTN</name>
<sequence>MPLDKFVIQDKAARKVARANPHDRPLLTFQATAGAMRWLGEVGEWFSQVVWLITFPTQRLFTIALTEHSVVFIRTGRIFTRIKNIKYVIPRAQAATLVHDVKIDPLGDTWFAFKFPRKRRLRRLTVDGEWDQELHYFLAALGHKPPMARRTHRFPLLLAVPEQVPQPQHRPA</sequence>
<comment type="caution">
    <text evidence="1">The sequence shown here is derived from an EMBL/GenBank/DDBJ whole genome shotgun (WGS) entry which is preliminary data.</text>
</comment>
<keyword evidence="2" id="KW-1185">Reference proteome</keyword>
<protein>
    <recommendedName>
        <fullName evidence="3">YokE-like PH domain-containing protein</fullName>
    </recommendedName>
</protein>
<reference evidence="2" key="1">
    <citation type="submission" date="2023-07" db="EMBL/GenBank/DDBJ databases">
        <title>30 novel species of actinomycetes from the DSMZ collection.</title>
        <authorList>
            <person name="Nouioui I."/>
        </authorList>
    </citation>
    <scope>NUCLEOTIDE SEQUENCE [LARGE SCALE GENOMIC DNA]</scope>
    <source>
        <strain evidence="2">DSM 44938</strain>
    </source>
</reference>
<accession>A0ABU2MQQ1</accession>
<gene>
    <name evidence="1" type="ORF">RM590_11445</name>
</gene>
<proteinExistence type="predicted"/>
<dbReference type="EMBL" id="JAVREL010000005">
    <property type="protein sequence ID" value="MDT0343223.1"/>
    <property type="molecule type" value="Genomic_DNA"/>
</dbReference>
<evidence type="ECO:0000313" key="1">
    <source>
        <dbReference type="EMBL" id="MDT0343223.1"/>
    </source>
</evidence>
<evidence type="ECO:0008006" key="3">
    <source>
        <dbReference type="Google" id="ProtNLM"/>
    </source>
</evidence>